<keyword evidence="4 7" id="KW-0378">Hydrolase</keyword>
<evidence type="ECO:0000256" key="6">
    <source>
        <dbReference type="ARBA" id="ARBA00023295"/>
    </source>
</evidence>
<evidence type="ECO:0000256" key="8">
    <source>
        <dbReference type="PIRSR" id="PIRSR001093-1"/>
    </source>
</evidence>
<protein>
    <recommendedName>
        <fullName evidence="7">Beta-hexosaminidase</fullName>
        <ecNumber evidence="7">3.2.1.52</ecNumber>
    </recommendedName>
</protein>
<reference evidence="13" key="1">
    <citation type="journal article" date="2023" name="Commun. Biol.">
        <title>Genome analysis of Parmales, the sister group of diatoms, reveals the evolutionary specialization of diatoms from phago-mixotrophs to photoautotrophs.</title>
        <authorList>
            <person name="Ban H."/>
            <person name="Sato S."/>
            <person name="Yoshikawa S."/>
            <person name="Yamada K."/>
            <person name="Nakamura Y."/>
            <person name="Ichinomiya M."/>
            <person name="Sato N."/>
            <person name="Blanc-Mathieu R."/>
            <person name="Endo H."/>
            <person name="Kuwata A."/>
            <person name="Ogata H."/>
        </authorList>
    </citation>
    <scope>NUCLEOTIDE SEQUENCE [LARGE SCALE GENOMIC DNA]</scope>
    <source>
        <strain evidence="13">NIES 3700</strain>
    </source>
</reference>
<keyword evidence="6 7" id="KW-0326">Glycosidase</keyword>
<proteinExistence type="inferred from homology"/>
<dbReference type="Pfam" id="PF14845">
    <property type="entry name" value="Glycohydro_20b2"/>
    <property type="match status" value="1"/>
</dbReference>
<keyword evidence="13" id="KW-1185">Reference proteome</keyword>
<dbReference type="GO" id="GO:0004563">
    <property type="term" value="F:beta-N-acetylhexosaminidase activity"/>
    <property type="evidence" value="ECO:0007669"/>
    <property type="project" value="UniProtKB-EC"/>
</dbReference>
<dbReference type="FunFam" id="3.20.20.80:FF:000063">
    <property type="entry name" value="Beta-hexosaminidase"/>
    <property type="match status" value="1"/>
</dbReference>
<feature type="compositionally biased region" description="Polar residues" evidence="9">
    <location>
        <begin position="113"/>
        <end position="128"/>
    </location>
</feature>
<dbReference type="GO" id="GO:0016020">
    <property type="term" value="C:membrane"/>
    <property type="evidence" value="ECO:0007669"/>
    <property type="project" value="TreeGrafter"/>
</dbReference>
<dbReference type="EMBL" id="BRXW01000913">
    <property type="protein sequence ID" value="GMH79193.1"/>
    <property type="molecule type" value="Genomic_DNA"/>
</dbReference>
<dbReference type="SUPFAM" id="SSF55545">
    <property type="entry name" value="beta-N-acetylhexosaminidase-like domain"/>
    <property type="match status" value="1"/>
</dbReference>
<evidence type="ECO:0000259" key="11">
    <source>
        <dbReference type="Pfam" id="PF14845"/>
    </source>
</evidence>
<comment type="similarity">
    <text evidence="2 7">Belongs to the glycosyl hydrolase 20 family.</text>
</comment>
<dbReference type="Gene3D" id="3.20.20.80">
    <property type="entry name" value="Glycosidases"/>
    <property type="match status" value="1"/>
</dbReference>
<keyword evidence="3" id="KW-0732">Signal</keyword>
<evidence type="ECO:0000313" key="13">
    <source>
        <dbReference type="Proteomes" id="UP001165122"/>
    </source>
</evidence>
<dbReference type="Pfam" id="PF00728">
    <property type="entry name" value="Glyco_hydro_20"/>
    <property type="match status" value="1"/>
</dbReference>
<dbReference type="Gene3D" id="3.30.379.10">
    <property type="entry name" value="Chitobiase/beta-hexosaminidase domain 2-like"/>
    <property type="match status" value="1"/>
</dbReference>
<dbReference type="GO" id="GO:0030203">
    <property type="term" value="P:glycosaminoglycan metabolic process"/>
    <property type="evidence" value="ECO:0007669"/>
    <property type="project" value="TreeGrafter"/>
</dbReference>
<dbReference type="InterPro" id="IPR029018">
    <property type="entry name" value="Hex-like_dom2"/>
</dbReference>
<comment type="caution">
    <text evidence="12">The sequence shown here is derived from an EMBL/GenBank/DDBJ whole genome shotgun (WGS) entry which is preliminary data.</text>
</comment>
<dbReference type="PRINTS" id="PR00738">
    <property type="entry name" value="GLHYDRLASE20"/>
</dbReference>
<comment type="catalytic activity">
    <reaction evidence="1 7">
        <text>Hydrolysis of terminal non-reducing N-acetyl-D-hexosamine residues in N-acetyl-beta-D-hexosaminides.</text>
        <dbReference type="EC" id="3.2.1.52"/>
    </reaction>
</comment>
<feature type="active site" description="Proton donor" evidence="8">
    <location>
        <position position="335"/>
    </location>
</feature>
<evidence type="ECO:0000256" key="4">
    <source>
        <dbReference type="ARBA" id="ARBA00022801"/>
    </source>
</evidence>
<name>A0A9W7B276_9STRA</name>
<evidence type="ECO:0000256" key="7">
    <source>
        <dbReference type="PIRNR" id="PIRNR001093"/>
    </source>
</evidence>
<evidence type="ECO:0000256" key="5">
    <source>
        <dbReference type="ARBA" id="ARBA00023180"/>
    </source>
</evidence>
<dbReference type="GO" id="GO:0005975">
    <property type="term" value="P:carbohydrate metabolic process"/>
    <property type="evidence" value="ECO:0007669"/>
    <property type="project" value="InterPro"/>
</dbReference>
<sequence>MQIIRSLQFLQPQKFIPYQFKPPAMKLALAFLSIPCISAYDIWPLPASYTTGTTTLSLSPSLTFTLDDATISNDVLTGAFTRYAEAISGGMGCGDTRSLLSQDESPNAEGEVSSCTVSISNGSDSPSLSYTTDESYSIDIDEDGKCQINAATEFGVVHALESLSHLAGETCSISNAPVSLSDSPRFSYRGLMIDSARHFLPIHFIEHIIDTMAASKLNVLHWHISDTESFPSSSDLFPELAEKGAYSYPDASYSVQDLKGIVKYAYNRGIRVMPEWDVPGHGSWGKGKPEVTILDGACSNTLDPTNPDVYTFLHSFLTEMADIFPDANLFLGGDEVDTNCFDSSPTVSKWMSDNDIEDGAALQSYFWQQVTAQVMPGLNKTLGVWMADDGIPFPEDLPAGSFGNVWQSQSMMPTVIDRGADVVLSGPWYLDQQQPGGYSTYALQAIWQGMYAVEPYDGLSESQQDNVLGGEACMWAEGVNAMDFDAIAVTKAAAVAERLWSDVSVVDLDDAQKRLMEHICRLNMRGIAAEAIAQNFCLSDVL</sequence>
<evidence type="ECO:0000256" key="9">
    <source>
        <dbReference type="SAM" id="MobiDB-lite"/>
    </source>
</evidence>
<dbReference type="InterPro" id="IPR015883">
    <property type="entry name" value="Glyco_hydro_20_cat"/>
</dbReference>
<dbReference type="InterPro" id="IPR017853">
    <property type="entry name" value="GH"/>
</dbReference>
<evidence type="ECO:0000256" key="3">
    <source>
        <dbReference type="ARBA" id="ARBA00022729"/>
    </source>
</evidence>
<dbReference type="OrthoDB" id="428480at2759"/>
<accession>A0A9W7B276</accession>
<dbReference type="InterPro" id="IPR029019">
    <property type="entry name" value="HEX_eukaryotic_N"/>
</dbReference>
<evidence type="ECO:0000256" key="1">
    <source>
        <dbReference type="ARBA" id="ARBA00001231"/>
    </source>
</evidence>
<organism evidence="12 13">
    <name type="scientific">Triparma laevis f. longispina</name>
    <dbReference type="NCBI Taxonomy" id="1714387"/>
    <lineage>
        <taxon>Eukaryota</taxon>
        <taxon>Sar</taxon>
        <taxon>Stramenopiles</taxon>
        <taxon>Ochrophyta</taxon>
        <taxon>Bolidophyceae</taxon>
        <taxon>Parmales</taxon>
        <taxon>Triparmaceae</taxon>
        <taxon>Triparma</taxon>
    </lineage>
</organism>
<evidence type="ECO:0000259" key="10">
    <source>
        <dbReference type="Pfam" id="PF00728"/>
    </source>
</evidence>
<feature type="region of interest" description="Disordered" evidence="9">
    <location>
        <begin position="98"/>
        <end position="128"/>
    </location>
</feature>
<keyword evidence="5" id="KW-0325">Glycoprotein</keyword>
<evidence type="ECO:0000313" key="12">
    <source>
        <dbReference type="EMBL" id="GMH79193.1"/>
    </source>
</evidence>
<dbReference type="PANTHER" id="PTHR22600:SF21">
    <property type="entry name" value="BETA-HEXOSAMINIDASE A"/>
    <property type="match status" value="1"/>
</dbReference>
<dbReference type="AlphaFoldDB" id="A0A9W7B276"/>
<dbReference type="InterPro" id="IPR025705">
    <property type="entry name" value="Beta_hexosaminidase_sua/sub"/>
</dbReference>
<dbReference type="Proteomes" id="UP001165122">
    <property type="component" value="Unassembled WGS sequence"/>
</dbReference>
<dbReference type="EC" id="3.2.1.52" evidence="7"/>
<dbReference type="PANTHER" id="PTHR22600">
    <property type="entry name" value="BETA-HEXOSAMINIDASE"/>
    <property type="match status" value="1"/>
</dbReference>
<feature type="domain" description="Glycoside hydrolase family 20 catalytic" evidence="10">
    <location>
        <begin position="186"/>
        <end position="502"/>
    </location>
</feature>
<dbReference type="PIRSF" id="PIRSF001093">
    <property type="entry name" value="B-hxosamndse_ab_euk"/>
    <property type="match status" value="1"/>
</dbReference>
<gene>
    <name evidence="12" type="ORF">TrLO_g13598</name>
</gene>
<dbReference type="SUPFAM" id="SSF51445">
    <property type="entry name" value="(Trans)glycosidases"/>
    <property type="match status" value="1"/>
</dbReference>
<evidence type="ECO:0000256" key="2">
    <source>
        <dbReference type="ARBA" id="ARBA00006285"/>
    </source>
</evidence>
<feature type="domain" description="Beta-hexosaminidase eukaryotic type N-terminal" evidence="11">
    <location>
        <begin position="42"/>
        <end position="164"/>
    </location>
</feature>